<organism evidence="2">
    <name type="scientific">marine sediment metagenome</name>
    <dbReference type="NCBI Taxonomy" id="412755"/>
    <lineage>
        <taxon>unclassified sequences</taxon>
        <taxon>metagenomes</taxon>
        <taxon>ecological metagenomes</taxon>
    </lineage>
</organism>
<dbReference type="AlphaFoldDB" id="A0A0F9LY67"/>
<reference evidence="2" key="1">
    <citation type="journal article" date="2015" name="Nature">
        <title>Complex archaea that bridge the gap between prokaryotes and eukaryotes.</title>
        <authorList>
            <person name="Spang A."/>
            <person name="Saw J.H."/>
            <person name="Jorgensen S.L."/>
            <person name="Zaremba-Niedzwiedzka K."/>
            <person name="Martijn J."/>
            <person name="Lind A.E."/>
            <person name="van Eijk R."/>
            <person name="Schleper C."/>
            <person name="Guy L."/>
            <person name="Ettema T.J."/>
        </authorList>
    </citation>
    <scope>NUCLEOTIDE SEQUENCE</scope>
</reference>
<feature type="region of interest" description="Disordered" evidence="1">
    <location>
        <begin position="22"/>
        <end position="41"/>
    </location>
</feature>
<evidence type="ECO:0000256" key="1">
    <source>
        <dbReference type="SAM" id="MobiDB-lite"/>
    </source>
</evidence>
<accession>A0A0F9LY67</accession>
<protein>
    <submittedName>
        <fullName evidence="2">Uncharacterized protein</fullName>
    </submittedName>
</protein>
<sequence>MPEVKEGNNMRFPENDPAYHHWLNMPGSKPVKKPIKPVKKK</sequence>
<dbReference type="EMBL" id="LAZR01010017">
    <property type="protein sequence ID" value="KKM69275.1"/>
    <property type="molecule type" value="Genomic_DNA"/>
</dbReference>
<gene>
    <name evidence="2" type="ORF">LCGC14_1452520</name>
</gene>
<evidence type="ECO:0000313" key="2">
    <source>
        <dbReference type="EMBL" id="KKM69275.1"/>
    </source>
</evidence>
<name>A0A0F9LY67_9ZZZZ</name>
<comment type="caution">
    <text evidence="2">The sequence shown here is derived from an EMBL/GenBank/DDBJ whole genome shotgun (WGS) entry which is preliminary data.</text>
</comment>
<proteinExistence type="predicted"/>
<feature type="compositionally biased region" description="Basic residues" evidence="1">
    <location>
        <begin position="30"/>
        <end position="41"/>
    </location>
</feature>